<feature type="region of interest" description="Disordered" evidence="6">
    <location>
        <begin position="715"/>
        <end position="755"/>
    </location>
</feature>
<feature type="compositionally biased region" description="Low complexity" evidence="6">
    <location>
        <begin position="1000"/>
        <end position="1010"/>
    </location>
</feature>
<evidence type="ECO:0000256" key="1">
    <source>
        <dbReference type="ARBA" id="ARBA00004123"/>
    </source>
</evidence>
<dbReference type="GO" id="GO:0006384">
    <property type="term" value="P:transcription initiation at RNA polymerase III promoter"/>
    <property type="evidence" value="ECO:0007669"/>
    <property type="project" value="InterPro"/>
</dbReference>
<feature type="compositionally biased region" description="Polar residues" evidence="6">
    <location>
        <begin position="802"/>
        <end position="830"/>
    </location>
</feature>
<dbReference type="GeneID" id="87941536"/>
<evidence type="ECO:0000313" key="10">
    <source>
        <dbReference type="Proteomes" id="UP001322277"/>
    </source>
</evidence>
<dbReference type="Proteomes" id="UP001322277">
    <property type="component" value="Chromosome 3"/>
</dbReference>
<evidence type="ECO:0000256" key="5">
    <source>
        <dbReference type="ARBA" id="ARBA00023242"/>
    </source>
</evidence>
<dbReference type="RefSeq" id="XP_062777243.1">
    <property type="nucleotide sequence ID" value="XM_062921192.1"/>
</dbReference>
<organism evidence="9 10">
    <name type="scientific">Colletotrichum destructivum</name>
    <dbReference type="NCBI Taxonomy" id="34406"/>
    <lineage>
        <taxon>Eukaryota</taxon>
        <taxon>Fungi</taxon>
        <taxon>Dikarya</taxon>
        <taxon>Ascomycota</taxon>
        <taxon>Pezizomycotina</taxon>
        <taxon>Sordariomycetes</taxon>
        <taxon>Hypocreomycetidae</taxon>
        <taxon>Glomerellales</taxon>
        <taxon>Glomerellaceae</taxon>
        <taxon>Colletotrichum</taxon>
        <taxon>Colletotrichum destructivum species complex</taxon>
    </lineage>
</organism>
<keyword evidence="5" id="KW-0539">Nucleus</keyword>
<dbReference type="PANTHER" id="PTHR15180">
    <property type="entry name" value="GENERAL TRANSCRIPTION FACTOR 3C POLYPEPTIDE 1"/>
    <property type="match status" value="1"/>
</dbReference>
<protein>
    <recommendedName>
        <fullName evidence="11">TFIIIC transcription initiation factor complex subunits Tfc3</fullName>
    </recommendedName>
</protein>
<feature type="compositionally biased region" description="Polar residues" evidence="6">
    <location>
        <begin position="245"/>
        <end position="256"/>
    </location>
</feature>
<feature type="region of interest" description="Disordered" evidence="6">
    <location>
        <begin position="802"/>
        <end position="838"/>
    </location>
</feature>
<keyword evidence="4" id="KW-0804">Transcription</keyword>
<feature type="region of interest" description="Disordered" evidence="6">
    <location>
        <begin position="864"/>
        <end position="893"/>
    </location>
</feature>
<name>A0AAX4IAL3_9PEZI</name>
<feature type="region of interest" description="Disordered" evidence="6">
    <location>
        <begin position="227"/>
        <end position="264"/>
    </location>
</feature>
<evidence type="ECO:0000259" key="8">
    <source>
        <dbReference type="Pfam" id="PF20222"/>
    </source>
</evidence>
<dbReference type="InterPro" id="IPR007309">
    <property type="entry name" value="TFIIIC_Bblock-bd"/>
</dbReference>
<feature type="region of interest" description="Disordered" evidence="6">
    <location>
        <begin position="951"/>
        <end position="1050"/>
    </location>
</feature>
<dbReference type="InterPro" id="IPR046488">
    <property type="entry name" value="Sfc3/Tfc3_C"/>
</dbReference>
<feature type="region of interest" description="Disordered" evidence="6">
    <location>
        <begin position="1336"/>
        <end position="1376"/>
    </location>
</feature>
<keyword evidence="10" id="KW-1185">Reference proteome</keyword>
<evidence type="ECO:0008006" key="11">
    <source>
        <dbReference type="Google" id="ProtNLM"/>
    </source>
</evidence>
<evidence type="ECO:0000256" key="6">
    <source>
        <dbReference type="SAM" id="MobiDB-lite"/>
    </source>
</evidence>
<evidence type="ECO:0000259" key="7">
    <source>
        <dbReference type="Pfam" id="PF04182"/>
    </source>
</evidence>
<feature type="region of interest" description="Disordered" evidence="6">
    <location>
        <begin position="510"/>
        <end position="540"/>
    </location>
</feature>
<reference evidence="10" key="1">
    <citation type="journal article" date="2023" name="bioRxiv">
        <title>Complete genome of the Medicago anthracnose fungus, Colletotrichum destructivum, reveals a mini-chromosome-like region within a core chromosome.</title>
        <authorList>
            <person name="Lapalu N."/>
            <person name="Simon A."/>
            <person name="Lu A."/>
            <person name="Plaumann P.-L."/>
            <person name="Amselem J."/>
            <person name="Pigne S."/>
            <person name="Auger A."/>
            <person name="Koch C."/>
            <person name="Dallery J.-F."/>
            <person name="O'Connell R.J."/>
        </authorList>
    </citation>
    <scope>NUCLEOTIDE SEQUENCE [LARGE SCALE GENOMIC DNA]</scope>
    <source>
        <strain evidence="10">CBS 520.97</strain>
    </source>
</reference>
<sequence>MPYHVPFPWPISPTYLIRYLGTFDHNNPAPVSNFTFPIKGLSTISPAAAPALASASPTLHRLQSHQCWGEKKGKRISDQPKQFGHFRKARVRFSLVDLSLSPCSFFILLFPPGRPPKNVKTLQTTTMSRDLERLIESLITDISCYGDLGCTVSHVLESLDIFYKDAQPEQDAAAELIQSKFAEPNQLLWSTAWDWLRARKDIAVGANRKWNHLALYDVLAIPDLDSHDGSADTETPRGVPEGALNISQTNEQPQTTARKDVPRKRPRIYVAEDRMWEAIAGHAPDYRRVPRLEWMALVGIASTKQQGILQGDLGRLVGQDKRSLPKRTDALADKGYISKRTTLVRGTKTSKMWLTRFAPALPTNPLKATANLHTTVDMSRDALACDLEPVPWRNRWNADSVDYISLAQTIMAVVKAFGIIRYHDLRCKLGILGLRWQMKVAAKTCRFFVQTGAIQYVGATLSGKLFKDCLKFDHDLTHEDWAAYLATGKQKNVSFPSADLVNADLGAGSADTATKADTSYSESGVRRNANRKHINSRSKWSPDKPLVTTVFDSISAAGAAGLSNKQIGDFTLGSSFRRYLSSISSTISLPTQQPKHLEHFQVTSEMHRKGKSQQYRYFARGSQRVPESIAPEDTVDEEISNKHSTTDVDNGDIFSGLFTDPNVLPDTARAAAGLAALAHVSGRGLNAISKRKAEFLDPPRAKESRGTAVRRAKRMKVAEQADDEALDDSGFSTRVSVEPEPGPSARMSTRRGTRGRLTETEATSLIVTLKMDPSVLSNALGATDTKVEVCPVSEDIQDLGTMESQDATSAISEQPTNSSALSKKTCSTDPSIEEITDPIDPPEVAESIVVASAVTNEDVNVDNTDVVDEDSAEGSPMKRGGRRKKKAAAKQSARGRSKVFKCDNCGGTWKNDVGIKYHLEKSKTTCNPSYLPPLSGPPEALFSTVKRPTPAKRAVAVPRQIKSRHSRSSAIAGSLVDDDQDADQAPENSILVVDPAISTGSSRGRNMGRSGSRKLNASSETRQGVRKRMASQRRCVNFSSVPKPPVSSVQASMSGLINDNAGGVRDMPAEHAPLQPTFKRSQAEDGPNVDEAHVTPEHYNQSLSGIYEPEQPSPSMLKKARGSFGRRDSSPGPAKPRLGRDSHSSRATESRNTHSPVFGASQMSHAEALRASLTDNGTLPEPDIMERALLYILRANGGVFPGGQSLWYAVIATWEILFTSEEAPDHQRYKDALARLAKKKQIAVSTHAFKDSRGMMANYQLIRIPGVGATSPAGVAMKTNIIAEHPRVYTPPAFTPRAGFPEEHKYDAQPVFSSRRKLVQGIEVLDAPFYAIKAANERPATPPEGFQSPRKRRKRMVTKEQLTHAEDEGPDGKRRKDIFRIFTDGRADPSDGPSASSRDGIGGFTPRLVFLSPNAYLGQEVPEDVRHASLPNLPDPEPTYPATQVESVVTSNYNVTFADADMIVGKNGAWPVHDNSFFETEGRSLTICGWMPDSRWFLRQNLPHSLAEMIKWRGRPKAKFPSSSQYYEFAEQVDACFDWELSTEGMKLLLAESIVPDHIFIHHGVGDLPREWEYPALEWDPANQLSPSALFDIQISEQATTATDHLWGGELGRQRRRKRRQNKLATEPKELVVGIDLKIRTLITLPRDVDLRDVSRRNAGLDETNETILIAAFVVTRTLLGGADRIIEWGLMMTLFPDMALSAMRRFWSKARKDRGTFINQLTERFQIQFIVAYENNEFPPIDFDDYVEYDWPRLIKWTAGLIEDSQELPASKAALERGYSLGSAWTDVTNWRDDYYNFQMSVFNRFEAATSRPATCLVDEDNESMTKPDAEDLVTAMSWLRSLCYTHRDRYAPQDIRKKMASIGGGNEDRIQSLLEQAVETLQGQGVITDSKLKALEGRPYRLTETFLPRFMKWTHEVKFIDAARFKSQLDVSFRQGEKIRIPYVLRDGEVMAMMNLQASGRVIVTTVDVPSIPLGFDPGNYESRKYPKSYYNFGLEIAPTETYVYDDDLDILRQAKSDKPPRENHNRAIPLWSDFFGEMDIDRWSQVLGAVAFVIATRGPLDVASVCAVLKPYLQEFEVQMVFDWGRRNGVLKGMALGASCTVDEWWWLLIGRQRTGAG</sequence>
<feature type="region of interest" description="Disordered" evidence="6">
    <location>
        <begin position="1104"/>
        <end position="1160"/>
    </location>
</feature>
<evidence type="ECO:0000313" key="9">
    <source>
        <dbReference type="EMBL" id="WQF80019.1"/>
    </source>
</evidence>
<comment type="subcellular location">
    <subcellularLocation>
        <location evidence="1">Nucleus</location>
    </subcellularLocation>
</comment>
<dbReference type="Pfam" id="PF04182">
    <property type="entry name" value="B-block_TFIIIC"/>
    <property type="match status" value="1"/>
</dbReference>
<proteinExistence type="predicted"/>
<dbReference type="PANTHER" id="PTHR15180:SF1">
    <property type="entry name" value="GENERAL TRANSCRIPTION FACTOR 3C POLYPEPTIDE 1"/>
    <property type="match status" value="1"/>
</dbReference>
<feature type="compositionally biased region" description="Basic and acidic residues" evidence="6">
    <location>
        <begin position="1138"/>
        <end position="1152"/>
    </location>
</feature>
<feature type="domain" description="B-block binding subunit of TFIIIC" evidence="7">
    <location>
        <begin position="292"/>
        <end position="358"/>
    </location>
</feature>
<feature type="compositionally biased region" description="Basic residues" evidence="6">
    <location>
        <begin position="879"/>
        <end position="893"/>
    </location>
</feature>
<feature type="compositionally biased region" description="Polar residues" evidence="6">
    <location>
        <begin position="511"/>
        <end position="522"/>
    </location>
</feature>
<gene>
    <name evidence="9" type="ORF">CDEST_05033</name>
</gene>
<feature type="compositionally biased region" description="Basic and acidic residues" evidence="6">
    <location>
        <begin position="1357"/>
        <end position="1374"/>
    </location>
</feature>
<dbReference type="KEGG" id="cdet:87941536"/>
<dbReference type="Pfam" id="PF20222">
    <property type="entry name" value="DUF6581"/>
    <property type="match status" value="1"/>
</dbReference>
<dbReference type="GO" id="GO:0042791">
    <property type="term" value="P:5S class rRNA transcription by RNA polymerase III"/>
    <property type="evidence" value="ECO:0007669"/>
    <property type="project" value="TreeGrafter"/>
</dbReference>
<dbReference type="GO" id="GO:0003677">
    <property type="term" value="F:DNA binding"/>
    <property type="evidence" value="ECO:0007669"/>
    <property type="project" value="UniProtKB-KW"/>
</dbReference>
<dbReference type="InterPro" id="IPR044210">
    <property type="entry name" value="Tfc3-like"/>
</dbReference>
<keyword evidence="3" id="KW-0238">DNA-binding</keyword>
<dbReference type="EMBL" id="CP137307">
    <property type="protein sequence ID" value="WQF80019.1"/>
    <property type="molecule type" value="Genomic_DNA"/>
</dbReference>
<dbReference type="GO" id="GO:0000127">
    <property type="term" value="C:transcription factor TFIIIC complex"/>
    <property type="evidence" value="ECO:0007669"/>
    <property type="project" value="InterPro"/>
</dbReference>
<keyword evidence="2" id="KW-0597">Phosphoprotein</keyword>
<feature type="domain" description="Transcription factor tau subunit sfc3/Tfc3 C-terminal" evidence="8">
    <location>
        <begin position="1657"/>
        <end position="2069"/>
    </location>
</feature>
<evidence type="ECO:0000256" key="4">
    <source>
        <dbReference type="ARBA" id="ARBA00023163"/>
    </source>
</evidence>
<dbReference type="GO" id="GO:0005634">
    <property type="term" value="C:nucleus"/>
    <property type="evidence" value="ECO:0007669"/>
    <property type="project" value="UniProtKB-SubCell"/>
</dbReference>
<evidence type="ECO:0000256" key="3">
    <source>
        <dbReference type="ARBA" id="ARBA00023125"/>
    </source>
</evidence>
<accession>A0AAX4IAL3</accession>
<evidence type="ECO:0000256" key="2">
    <source>
        <dbReference type="ARBA" id="ARBA00022553"/>
    </source>
</evidence>